<name>A0ABU2A0X8_9CORY</name>
<dbReference type="InterPro" id="IPR018076">
    <property type="entry name" value="T2SS_GspF_dom"/>
</dbReference>
<comment type="caution">
    <text evidence="10">The sequence shown here is derived from an EMBL/GenBank/DDBJ whole genome shotgun (WGS) entry which is preliminary data.</text>
</comment>
<evidence type="ECO:0000256" key="1">
    <source>
        <dbReference type="ARBA" id="ARBA00004651"/>
    </source>
</evidence>
<evidence type="ECO:0000259" key="9">
    <source>
        <dbReference type="Pfam" id="PF00482"/>
    </source>
</evidence>
<feature type="region of interest" description="Disordered" evidence="6">
    <location>
        <begin position="19"/>
        <end position="44"/>
    </location>
</feature>
<evidence type="ECO:0000313" key="10">
    <source>
        <dbReference type="EMBL" id="MDR7330821.1"/>
    </source>
</evidence>
<keyword evidence="8" id="KW-0732">Signal</keyword>
<dbReference type="Proteomes" id="UP001180840">
    <property type="component" value="Unassembled WGS sequence"/>
</dbReference>
<dbReference type="RefSeq" id="WP_290196891.1">
    <property type="nucleotide sequence ID" value="NZ_CP047654.1"/>
</dbReference>
<evidence type="ECO:0000256" key="8">
    <source>
        <dbReference type="SAM" id="SignalP"/>
    </source>
</evidence>
<feature type="domain" description="Type II secretion system protein GspF" evidence="9">
    <location>
        <begin position="54"/>
        <end position="173"/>
    </location>
</feature>
<feature type="compositionally biased region" description="Basic and acidic residues" evidence="6">
    <location>
        <begin position="29"/>
        <end position="43"/>
    </location>
</feature>
<evidence type="ECO:0000256" key="3">
    <source>
        <dbReference type="ARBA" id="ARBA00022692"/>
    </source>
</evidence>
<dbReference type="PANTHER" id="PTHR35007">
    <property type="entry name" value="INTEGRAL MEMBRANE PROTEIN-RELATED"/>
    <property type="match status" value="1"/>
</dbReference>
<evidence type="ECO:0000256" key="7">
    <source>
        <dbReference type="SAM" id="Phobius"/>
    </source>
</evidence>
<reference evidence="10" key="1">
    <citation type="submission" date="2023-07" db="EMBL/GenBank/DDBJ databases">
        <title>Sequencing the genomes of 1000 actinobacteria strains.</title>
        <authorList>
            <person name="Klenk H.-P."/>
        </authorList>
    </citation>
    <scope>NUCLEOTIDE SEQUENCE</scope>
    <source>
        <strain evidence="10">DSM 107476</strain>
    </source>
</reference>
<dbReference type="PANTHER" id="PTHR35007:SF3">
    <property type="entry name" value="POSSIBLE CONSERVED ALANINE RICH MEMBRANE PROTEIN"/>
    <property type="match status" value="1"/>
</dbReference>
<organism evidence="10 11">
    <name type="scientific">Corynebacterium guangdongense</name>
    <dbReference type="NCBI Taxonomy" id="1783348"/>
    <lineage>
        <taxon>Bacteria</taxon>
        <taxon>Bacillati</taxon>
        <taxon>Actinomycetota</taxon>
        <taxon>Actinomycetes</taxon>
        <taxon>Mycobacteriales</taxon>
        <taxon>Corynebacteriaceae</taxon>
        <taxon>Corynebacterium</taxon>
    </lineage>
</organism>
<feature type="signal peptide" evidence="8">
    <location>
        <begin position="1"/>
        <end position="20"/>
    </location>
</feature>
<feature type="chain" id="PRO_5047022209" evidence="8">
    <location>
        <begin position="21"/>
        <end position="185"/>
    </location>
</feature>
<gene>
    <name evidence="10" type="ORF">J2S39_002497</name>
</gene>
<dbReference type="EMBL" id="JAVDXZ010000001">
    <property type="protein sequence ID" value="MDR7330821.1"/>
    <property type="molecule type" value="Genomic_DNA"/>
</dbReference>
<keyword evidence="2" id="KW-1003">Cell membrane</keyword>
<evidence type="ECO:0000256" key="2">
    <source>
        <dbReference type="ARBA" id="ARBA00022475"/>
    </source>
</evidence>
<evidence type="ECO:0000313" key="11">
    <source>
        <dbReference type="Proteomes" id="UP001180840"/>
    </source>
</evidence>
<evidence type="ECO:0000256" key="6">
    <source>
        <dbReference type="SAM" id="MobiDB-lite"/>
    </source>
</evidence>
<evidence type="ECO:0000256" key="4">
    <source>
        <dbReference type="ARBA" id="ARBA00022989"/>
    </source>
</evidence>
<comment type="subcellular location">
    <subcellularLocation>
        <location evidence="1">Cell membrane</location>
        <topology evidence="1">Multi-pass membrane protein</topology>
    </subcellularLocation>
</comment>
<sequence>MTLTLILLCASLTLTAPGPAGRLLPGEGPEPRRSPKTPRDGPHPVRTAAELEIYAACMDAGLSPAAASTALAAVAGPATARVWAHVGALLSLGIPSHRAWDQAIGTPGLDELARTARLADRSGAASADATRRIAAGLRAEAADQSTARAERASVLIAIPLTACFLPAFLILGLAPVIISLASTMF</sequence>
<keyword evidence="3 7" id="KW-0812">Transmembrane</keyword>
<keyword evidence="4 7" id="KW-1133">Transmembrane helix</keyword>
<evidence type="ECO:0000256" key="5">
    <source>
        <dbReference type="ARBA" id="ARBA00023136"/>
    </source>
</evidence>
<protein>
    <submittedName>
        <fullName evidence="10">Pilus assembly protein TadC</fullName>
    </submittedName>
</protein>
<accession>A0ABU2A0X8</accession>
<feature type="transmembrane region" description="Helical" evidence="7">
    <location>
        <begin position="154"/>
        <end position="181"/>
    </location>
</feature>
<keyword evidence="11" id="KW-1185">Reference proteome</keyword>
<dbReference type="Pfam" id="PF00482">
    <property type="entry name" value="T2SSF"/>
    <property type="match status" value="1"/>
</dbReference>
<proteinExistence type="predicted"/>
<keyword evidence="5 7" id="KW-0472">Membrane</keyword>